<feature type="binding site" evidence="12">
    <location>
        <position position="514"/>
    </location>
    <ligand>
        <name>FAD</name>
        <dbReference type="ChEBI" id="CHEBI:57692"/>
    </ligand>
</feature>
<comment type="subunit">
    <text evidence="4">Monomer.</text>
</comment>
<dbReference type="PANTHER" id="PTHR45968">
    <property type="entry name" value="OSJNBA0019K04.7 PROTEIN"/>
    <property type="match status" value="1"/>
</dbReference>
<dbReference type="Pfam" id="PF05199">
    <property type="entry name" value="GMC_oxred_C"/>
    <property type="match status" value="1"/>
</dbReference>
<dbReference type="Pfam" id="PF00732">
    <property type="entry name" value="GMC_oxred_N"/>
    <property type="match status" value="1"/>
</dbReference>
<evidence type="ECO:0000256" key="3">
    <source>
        <dbReference type="ARBA" id="ARBA00010790"/>
    </source>
</evidence>
<protein>
    <recommendedName>
        <fullName evidence="5">(R)-mandelonitrile lyase</fullName>
        <ecNumber evidence="5">4.1.2.10</ecNumber>
    </recommendedName>
</protein>
<evidence type="ECO:0000256" key="12">
    <source>
        <dbReference type="PIRSR" id="PIRSR000137-2"/>
    </source>
</evidence>
<keyword evidence="10" id="KW-0325">Glycoprotein</keyword>
<dbReference type="InterPro" id="IPR051871">
    <property type="entry name" value="GMC_Oxidoreductase-Related"/>
</dbReference>
<gene>
    <name evidence="16" type="ORF">C1H46_002529</name>
</gene>
<evidence type="ECO:0000313" key="16">
    <source>
        <dbReference type="EMBL" id="TQE11895.1"/>
    </source>
</evidence>
<dbReference type="Proteomes" id="UP000315295">
    <property type="component" value="Unassembled WGS sequence"/>
</dbReference>
<evidence type="ECO:0000256" key="10">
    <source>
        <dbReference type="ARBA" id="ARBA00023180"/>
    </source>
</evidence>
<dbReference type="PROSITE" id="PS00624">
    <property type="entry name" value="GMC_OXRED_2"/>
    <property type="match status" value="1"/>
</dbReference>
<dbReference type="InterPro" id="IPR012132">
    <property type="entry name" value="GMC_OxRdtase"/>
</dbReference>
<feature type="disulfide bond" evidence="13">
    <location>
        <begin position="429"/>
        <end position="477"/>
    </location>
</feature>
<comment type="catalytic activity">
    <reaction evidence="1">
        <text>(R)-mandelonitrile = benzaldehyde + hydrogen cyanide</text>
        <dbReference type="Rhea" id="RHEA:18313"/>
        <dbReference type="ChEBI" id="CHEBI:17169"/>
        <dbReference type="ChEBI" id="CHEBI:18407"/>
        <dbReference type="ChEBI" id="CHEBI:18450"/>
        <dbReference type="EC" id="4.1.2.10"/>
    </reaction>
</comment>
<dbReference type="PIRSF" id="PIRSF000137">
    <property type="entry name" value="Alcohol_oxidase"/>
    <property type="match status" value="1"/>
</dbReference>
<feature type="domain" description="Glucose-methanol-choline oxidoreductase N-terminal" evidence="15">
    <location>
        <begin position="286"/>
        <end position="300"/>
    </location>
</feature>
<sequence length="598" mass="64699">MKKSTTAAILLVFYIFVLCPQPGIHSLAPPSDVRDFSYLKFVRNATDLPLQEEYDYIVVGGGTAGCPLATTLSANYSVLLLERGDIPTTYPSVSTVEGILENFMLEDDGTTPLQRFVSEDGVANVRGRILGGTSMVSGGAYSRADSEFYKKSGIKLDMNLVNKSYEWVEDTIVFRPNVSQWQSVVKDALLEAGVRPDNGFTLDSVEGTKISGALFDNLGRRYGAVELLNKGHPKNLRVAIHATVERIIFSSKASDPSAKGIIYNDSNGRSHWASIRGKGEVILSAGAIGSPQLLLLSGVGPKSYLTSLKIPVVHPQPYVGKFMRDNPRSNIIILPPSPIVPTYSQIAGFTSDFDIESISGTPYSSQAYSIFPNPTIPVTINSSFGFFMVKVRGPILSHGSLKLQSSYDAKVAPNVKFNYFAKEGDLSQCVSAMGKMRDLLKTNALKPFKTRDLPGLEGFNLFKPSLPMNQSDDASFCRDTVATHWHYHGGCSAGKVVDGDLRVTGIKALRVVDGSIFNSSPGTNPQATLMMLGRKAKKPKRKSIAAASAVGMVASLVDFNASPSLSSQSFEPPFPWPTEKSIAYGFFLSVNGKPSVSR</sequence>
<evidence type="ECO:0000256" key="2">
    <source>
        <dbReference type="ARBA" id="ARBA00001974"/>
    </source>
</evidence>
<dbReference type="GO" id="GO:0050660">
    <property type="term" value="F:flavin adenine dinucleotide binding"/>
    <property type="evidence" value="ECO:0007669"/>
    <property type="project" value="InterPro"/>
</dbReference>
<organism evidence="16 17">
    <name type="scientific">Malus baccata</name>
    <name type="common">Siberian crab apple</name>
    <name type="synonym">Pyrus baccata</name>
    <dbReference type="NCBI Taxonomy" id="106549"/>
    <lineage>
        <taxon>Eukaryota</taxon>
        <taxon>Viridiplantae</taxon>
        <taxon>Streptophyta</taxon>
        <taxon>Embryophyta</taxon>
        <taxon>Tracheophyta</taxon>
        <taxon>Spermatophyta</taxon>
        <taxon>Magnoliopsida</taxon>
        <taxon>eudicotyledons</taxon>
        <taxon>Gunneridae</taxon>
        <taxon>Pentapetalae</taxon>
        <taxon>rosids</taxon>
        <taxon>fabids</taxon>
        <taxon>Rosales</taxon>
        <taxon>Rosaceae</taxon>
        <taxon>Amygdaloideae</taxon>
        <taxon>Maleae</taxon>
        <taxon>Malus</taxon>
    </lineage>
</organism>
<dbReference type="Gene3D" id="3.30.410.40">
    <property type="match status" value="1"/>
</dbReference>
<feature type="binding site" evidence="12">
    <location>
        <begin position="525"/>
        <end position="526"/>
    </location>
    <ligand>
        <name>FAD</name>
        <dbReference type="ChEBI" id="CHEBI:57692"/>
    </ligand>
</feature>
<evidence type="ECO:0000256" key="6">
    <source>
        <dbReference type="ARBA" id="ARBA00022630"/>
    </source>
</evidence>
<dbReference type="GO" id="GO:0046593">
    <property type="term" value="F:mandelonitrile lyase activity"/>
    <property type="evidence" value="ECO:0007669"/>
    <property type="project" value="UniProtKB-EC"/>
</dbReference>
<dbReference type="InterPro" id="IPR036188">
    <property type="entry name" value="FAD/NAD-bd_sf"/>
</dbReference>
<proteinExistence type="inferred from homology"/>
<evidence type="ECO:0000256" key="1">
    <source>
        <dbReference type="ARBA" id="ARBA00001147"/>
    </source>
</evidence>
<dbReference type="EC" id="4.1.2.10" evidence="5"/>
<feature type="binding site" evidence="12">
    <location>
        <begin position="485"/>
        <end position="486"/>
    </location>
    <ligand>
        <name>FAD</name>
        <dbReference type="ChEBI" id="CHEBI:57692"/>
    </ligand>
</feature>
<evidence type="ECO:0000256" key="5">
    <source>
        <dbReference type="ARBA" id="ARBA00013074"/>
    </source>
</evidence>
<evidence type="ECO:0000256" key="7">
    <source>
        <dbReference type="ARBA" id="ARBA00022729"/>
    </source>
</evidence>
<dbReference type="STRING" id="106549.A0A540NLJ5"/>
<dbReference type="SUPFAM" id="SSF51905">
    <property type="entry name" value="FAD/NAD(P)-binding domain"/>
    <property type="match status" value="1"/>
</dbReference>
<dbReference type="EMBL" id="VIEB01000025">
    <property type="protein sequence ID" value="TQE11895.1"/>
    <property type="molecule type" value="Genomic_DNA"/>
</dbReference>
<evidence type="ECO:0000313" key="17">
    <source>
        <dbReference type="Proteomes" id="UP000315295"/>
    </source>
</evidence>
<accession>A0A540NLJ5</accession>
<feature type="binding site" evidence="12">
    <location>
        <position position="244"/>
    </location>
    <ligand>
        <name>FAD</name>
        <dbReference type="ChEBI" id="CHEBI:57692"/>
    </ligand>
</feature>
<evidence type="ECO:0000256" key="14">
    <source>
        <dbReference type="SAM" id="SignalP"/>
    </source>
</evidence>
<dbReference type="Gene3D" id="3.50.50.60">
    <property type="entry name" value="FAD/NAD(P)-binding domain"/>
    <property type="match status" value="1"/>
</dbReference>
<reference evidence="16 17" key="1">
    <citation type="journal article" date="2019" name="G3 (Bethesda)">
        <title>Sequencing of a Wild Apple (Malus baccata) Genome Unravels the Differences Between Cultivated and Wild Apple Species Regarding Disease Resistance and Cold Tolerance.</title>
        <authorList>
            <person name="Chen X."/>
        </authorList>
    </citation>
    <scope>NUCLEOTIDE SEQUENCE [LARGE SCALE GENOMIC DNA]</scope>
    <source>
        <strain evidence="17">cv. Shandingzi</strain>
        <tissue evidence="16">Leaves</tissue>
    </source>
</reference>
<evidence type="ECO:0000256" key="13">
    <source>
        <dbReference type="PIRSR" id="PIRSR000137-3"/>
    </source>
</evidence>
<dbReference type="PANTHER" id="PTHR45968:SF23">
    <property type="entry name" value="GLUCOSE-METHANOL-CHOLINE OXIDOREDUCTASE N-TERMINAL DOMAIN-CONTAINING PROTEIN"/>
    <property type="match status" value="1"/>
</dbReference>
<dbReference type="GO" id="GO:0016614">
    <property type="term" value="F:oxidoreductase activity, acting on CH-OH group of donors"/>
    <property type="evidence" value="ECO:0007669"/>
    <property type="project" value="InterPro"/>
</dbReference>
<evidence type="ECO:0000259" key="15">
    <source>
        <dbReference type="PROSITE" id="PS00624"/>
    </source>
</evidence>
<dbReference type="InterPro" id="IPR007867">
    <property type="entry name" value="GMC_OxRtase_C"/>
</dbReference>
<evidence type="ECO:0000256" key="8">
    <source>
        <dbReference type="ARBA" id="ARBA00022827"/>
    </source>
</evidence>
<dbReference type="SUPFAM" id="SSF54373">
    <property type="entry name" value="FAD-linked reductases, C-terminal domain"/>
    <property type="match status" value="1"/>
</dbReference>
<keyword evidence="17" id="KW-1185">Reference proteome</keyword>
<keyword evidence="6" id="KW-0285">Flavoprotein</keyword>
<feature type="signal peptide" evidence="14">
    <location>
        <begin position="1"/>
        <end position="26"/>
    </location>
</feature>
<comment type="similarity">
    <text evidence="3">Belongs to the GMC oxidoreductase family.</text>
</comment>
<keyword evidence="9 13" id="KW-1015">Disulfide bond</keyword>
<evidence type="ECO:0000256" key="11">
    <source>
        <dbReference type="ARBA" id="ARBA00023239"/>
    </source>
</evidence>
<feature type="chain" id="PRO_5021978741" description="(R)-mandelonitrile lyase" evidence="14">
    <location>
        <begin position="27"/>
        <end position="598"/>
    </location>
</feature>
<comment type="cofactor">
    <cofactor evidence="2 12">
        <name>FAD</name>
        <dbReference type="ChEBI" id="CHEBI:57692"/>
    </cofactor>
</comment>
<evidence type="ECO:0000256" key="4">
    <source>
        <dbReference type="ARBA" id="ARBA00011245"/>
    </source>
</evidence>
<dbReference type="AlphaFoldDB" id="A0A540NLJ5"/>
<comment type="caution">
    <text evidence="16">The sequence shown here is derived from an EMBL/GenBank/DDBJ whole genome shotgun (WGS) entry which is preliminary data.</text>
</comment>
<keyword evidence="8 12" id="KW-0274">FAD</keyword>
<keyword evidence="11" id="KW-0456">Lyase</keyword>
<keyword evidence="7 14" id="KW-0732">Signal</keyword>
<name>A0A540NLJ5_MALBA</name>
<feature type="binding site" evidence="12">
    <location>
        <position position="133"/>
    </location>
    <ligand>
        <name>FAD</name>
        <dbReference type="ChEBI" id="CHEBI:57692"/>
    </ligand>
</feature>
<evidence type="ECO:0000256" key="9">
    <source>
        <dbReference type="ARBA" id="ARBA00023157"/>
    </source>
</evidence>
<dbReference type="InterPro" id="IPR000172">
    <property type="entry name" value="GMC_OxRdtase_N"/>
</dbReference>